<evidence type="ECO:0000313" key="1">
    <source>
        <dbReference type="EMBL" id="KAJ6051022.1"/>
    </source>
</evidence>
<sequence length="130" mass="14987">MTDSQNEADAHGHMSGFYKSEVQACNTFKDIQDIDIPKHFACVAVPTSQETQLSYTTKGFAWLTLLHTPRERAGNSSVKTRSGFQYLHWTRNTESICSNEKLYRTREHGKRIQTCNDRFCIVQISRGIRR</sequence>
<protein>
    <submittedName>
        <fullName evidence="1">Uncharacterized protein</fullName>
    </submittedName>
</protein>
<organism evidence="1 2">
    <name type="scientific">Penicillium canescens</name>
    <dbReference type="NCBI Taxonomy" id="5083"/>
    <lineage>
        <taxon>Eukaryota</taxon>
        <taxon>Fungi</taxon>
        <taxon>Dikarya</taxon>
        <taxon>Ascomycota</taxon>
        <taxon>Pezizomycotina</taxon>
        <taxon>Eurotiomycetes</taxon>
        <taxon>Eurotiomycetidae</taxon>
        <taxon>Eurotiales</taxon>
        <taxon>Aspergillaceae</taxon>
        <taxon>Penicillium</taxon>
    </lineage>
</organism>
<evidence type="ECO:0000313" key="2">
    <source>
        <dbReference type="Proteomes" id="UP001219568"/>
    </source>
</evidence>
<dbReference type="AlphaFoldDB" id="A0AAD6II74"/>
<reference evidence="1" key="2">
    <citation type="submission" date="2023-01" db="EMBL/GenBank/DDBJ databases">
        <authorList>
            <person name="Petersen C."/>
        </authorList>
    </citation>
    <scope>NUCLEOTIDE SEQUENCE</scope>
    <source>
        <strain evidence="1">IBT 15450</strain>
    </source>
</reference>
<comment type="caution">
    <text evidence="1">The sequence shown here is derived from an EMBL/GenBank/DDBJ whole genome shotgun (WGS) entry which is preliminary data.</text>
</comment>
<dbReference type="Proteomes" id="UP001219568">
    <property type="component" value="Unassembled WGS sequence"/>
</dbReference>
<accession>A0AAD6II74</accession>
<keyword evidence="2" id="KW-1185">Reference proteome</keyword>
<proteinExistence type="predicted"/>
<gene>
    <name evidence="1" type="ORF">N7460_001556</name>
</gene>
<reference evidence="1" key="1">
    <citation type="journal article" date="2023" name="IMA Fungus">
        <title>Comparative genomic study of the Penicillium genus elucidates a diverse pangenome and 15 lateral gene transfer events.</title>
        <authorList>
            <person name="Petersen C."/>
            <person name="Sorensen T."/>
            <person name="Nielsen M.R."/>
            <person name="Sondergaard T.E."/>
            <person name="Sorensen J.L."/>
            <person name="Fitzpatrick D.A."/>
            <person name="Frisvad J.C."/>
            <person name="Nielsen K.L."/>
        </authorList>
    </citation>
    <scope>NUCLEOTIDE SEQUENCE</scope>
    <source>
        <strain evidence="1">IBT 15450</strain>
    </source>
</reference>
<name>A0AAD6II74_PENCN</name>
<dbReference type="EMBL" id="JAQJZL010000002">
    <property type="protein sequence ID" value="KAJ6051022.1"/>
    <property type="molecule type" value="Genomic_DNA"/>
</dbReference>